<evidence type="ECO:0000313" key="3">
    <source>
        <dbReference type="EMBL" id="TWU00162.1"/>
    </source>
</evidence>
<organism evidence="3 4">
    <name type="scientific">Botrimarina colliarenosi</name>
    <dbReference type="NCBI Taxonomy" id="2528001"/>
    <lineage>
        <taxon>Bacteria</taxon>
        <taxon>Pseudomonadati</taxon>
        <taxon>Planctomycetota</taxon>
        <taxon>Planctomycetia</taxon>
        <taxon>Pirellulales</taxon>
        <taxon>Lacipirellulaceae</taxon>
        <taxon>Botrimarina</taxon>
    </lineage>
</organism>
<evidence type="ECO:0000256" key="2">
    <source>
        <dbReference type="SAM" id="MobiDB-lite"/>
    </source>
</evidence>
<proteinExistence type="predicted"/>
<name>A0A5C6AMD4_9BACT</name>
<accession>A0A5C6AMD4</accession>
<dbReference type="AlphaFoldDB" id="A0A5C6AMD4"/>
<sequence>MDPRGPAADEIRLVADRSRAAIATLREELRSADERRRKDVGVIGERANELIERLATQVASEIAADMVREQSTELDATRQQVEQQLADLQQQRAEYETERQAWQTEREEWEAVRVKIEAELSAIEERLVAESQKLKAERAKTDSSSELLTQLQEAVDAQHAAEQQLAEAQQQVNQLSTALDKSTQSLAKLSELETDHATLLEKFEMALADLQSHREHVAELEQEIANRPVETADGSVELASLRQERDQLAEQLEEARSYSGGDASVEVEDLRSRFQMAVEDLRELKTENAELRDRLANSASAPVAAGDGNDWEAQKRRLLASLESEGEPDDEPRREERAKIAGTIQITDAVVAEKDAEIERLHARLEASAEVERADDDTEAISAVLDSDELIRAERERLAKLEDEWREKLRSAELELSVERAKITRAQSELAEQQLELETLRASGEAATPGEARRNWFNKLGLGNEGDGDR</sequence>
<keyword evidence="4" id="KW-1185">Reference proteome</keyword>
<reference evidence="3 4" key="1">
    <citation type="submission" date="2019-02" db="EMBL/GenBank/DDBJ databases">
        <title>Deep-cultivation of Planctomycetes and their phenomic and genomic characterization uncovers novel biology.</title>
        <authorList>
            <person name="Wiegand S."/>
            <person name="Jogler M."/>
            <person name="Boedeker C."/>
            <person name="Pinto D."/>
            <person name="Vollmers J."/>
            <person name="Rivas-Marin E."/>
            <person name="Kohn T."/>
            <person name="Peeters S.H."/>
            <person name="Heuer A."/>
            <person name="Rast P."/>
            <person name="Oberbeckmann S."/>
            <person name="Bunk B."/>
            <person name="Jeske O."/>
            <person name="Meyerdierks A."/>
            <person name="Storesund J.E."/>
            <person name="Kallscheuer N."/>
            <person name="Luecker S."/>
            <person name="Lage O.M."/>
            <person name="Pohl T."/>
            <person name="Merkel B.J."/>
            <person name="Hornburger P."/>
            <person name="Mueller R.-W."/>
            <person name="Bruemmer F."/>
            <person name="Labrenz M."/>
            <person name="Spormann A.M."/>
            <person name="Op Den Camp H."/>
            <person name="Overmann J."/>
            <person name="Amann R."/>
            <person name="Jetten M.S.M."/>
            <person name="Mascher T."/>
            <person name="Medema M.H."/>
            <person name="Devos D.P."/>
            <person name="Kaster A.-K."/>
            <person name="Ovreas L."/>
            <person name="Rohde M."/>
            <person name="Galperin M.Y."/>
            <person name="Jogler C."/>
        </authorList>
    </citation>
    <scope>NUCLEOTIDE SEQUENCE [LARGE SCALE GENOMIC DNA]</scope>
    <source>
        <strain evidence="3 4">Pla108</strain>
    </source>
</reference>
<dbReference type="Proteomes" id="UP000317421">
    <property type="component" value="Unassembled WGS sequence"/>
</dbReference>
<feature type="coiled-coil region" evidence="1">
    <location>
        <begin position="67"/>
        <end position="301"/>
    </location>
</feature>
<gene>
    <name evidence="3" type="ORF">Pla108_11070</name>
</gene>
<dbReference type="EMBL" id="SJPR01000001">
    <property type="protein sequence ID" value="TWU00162.1"/>
    <property type="molecule type" value="Genomic_DNA"/>
</dbReference>
<evidence type="ECO:0000256" key="1">
    <source>
        <dbReference type="SAM" id="Coils"/>
    </source>
</evidence>
<dbReference type="OrthoDB" id="292214at2"/>
<evidence type="ECO:0000313" key="4">
    <source>
        <dbReference type="Proteomes" id="UP000317421"/>
    </source>
</evidence>
<comment type="caution">
    <text evidence="3">The sequence shown here is derived from an EMBL/GenBank/DDBJ whole genome shotgun (WGS) entry which is preliminary data.</text>
</comment>
<protein>
    <submittedName>
        <fullName evidence="3">Uncharacterized protein</fullName>
    </submittedName>
</protein>
<keyword evidence="1" id="KW-0175">Coiled coil</keyword>
<feature type="region of interest" description="Disordered" evidence="2">
    <location>
        <begin position="441"/>
        <end position="470"/>
    </location>
</feature>